<feature type="transmembrane region" description="Helical" evidence="1">
    <location>
        <begin position="40"/>
        <end position="64"/>
    </location>
</feature>
<keyword evidence="4" id="KW-1185">Reference proteome</keyword>
<dbReference type="Proteomes" id="UP001597549">
    <property type="component" value="Unassembled WGS sequence"/>
</dbReference>
<dbReference type="EMBL" id="JBHUOL010000018">
    <property type="protein sequence ID" value="MFD2909612.1"/>
    <property type="molecule type" value="Genomic_DNA"/>
</dbReference>
<name>A0ABW5ZAF5_9FLAO</name>
<evidence type="ECO:0000259" key="2">
    <source>
        <dbReference type="Pfam" id="PF06713"/>
    </source>
</evidence>
<dbReference type="InterPro" id="IPR009589">
    <property type="entry name" value="PH_YyaB-like"/>
</dbReference>
<feature type="transmembrane region" description="Helical" evidence="1">
    <location>
        <begin position="9"/>
        <end position="28"/>
    </location>
</feature>
<dbReference type="RefSeq" id="WP_379808262.1">
    <property type="nucleotide sequence ID" value="NZ_JBHUOL010000018.1"/>
</dbReference>
<sequence>MVFKSEQSIFSYFIFVVLLGVFGFIAVFAPNEENKGENLWIPLTIIGLIFAFLVYSILNTLYIISGTTFSYQYGFFKKKIDIQIIRKIEYNNSIFVPVSLKLGWSHKGLIINYNQYNDVYISPKNRDQFVAELLKNNPNIIIKE</sequence>
<keyword evidence="1" id="KW-0472">Membrane</keyword>
<comment type="caution">
    <text evidence="3">The sequence shown here is derived from an EMBL/GenBank/DDBJ whole genome shotgun (WGS) entry which is preliminary data.</text>
</comment>
<organism evidence="3 4">
    <name type="scientific">Flavobacterium ardleyense</name>
    <dbReference type="NCBI Taxonomy" id="2038737"/>
    <lineage>
        <taxon>Bacteria</taxon>
        <taxon>Pseudomonadati</taxon>
        <taxon>Bacteroidota</taxon>
        <taxon>Flavobacteriia</taxon>
        <taxon>Flavobacteriales</taxon>
        <taxon>Flavobacteriaceae</taxon>
        <taxon>Flavobacterium</taxon>
    </lineage>
</organism>
<evidence type="ECO:0000313" key="4">
    <source>
        <dbReference type="Proteomes" id="UP001597549"/>
    </source>
</evidence>
<feature type="domain" description="Uncharacterized protein YyaB-like PH" evidence="2">
    <location>
        <begin position="60"/>
        <end position="137"/>
    </location>
</feature>
<evidence type="ECO:0000313" key="3">
    <source>
        <dbReference type="EMBL" id="MFD2909612.1"/>
    </source>
</evidence>
<proteinExistence type="predicted"/>
<keyword evidence="1" id="KW-1133">Transmembrane helix</keyword>
<accession>A0ABW5ZAF5</accession>
<evidence type="ECO:0000256" key="1">
    <source>
        <dbReference type="SAM" id="Phobius"/>
    </source>
</evidence>
<protein>
    <submittedName>
        <fullName evidence="3">PH domain-containing protein</fullName>
    </submittedName>
</protein>
<dbReference type="Pfam" id="PF06713">
    <property type="entry name" value="bPH_4"/>
    <property type="match status" value="1"/>
</dbReference>
<gene>
    <name evidence="3" type="ORF">ACFSX9_12815</name>
</gene>
<keyword evidence="1" id="KW-0812">Transmembrane</keyword>
<reference evidence="4" key="1">
    <citation type="journal article" date="2019" name="Int. J. Syst. Evol. Microbiol.">
        <title>The Global Catalogue of Microorganisms (GCM) 10K type strain sequencing project: providing services to taxonomists for standard genome sequencing and annotation.</title>
        <authorList>
            <consortium name="The Broad Institute Genomics Platform"/>
            <consortium name="The Broad Institute Genome Sequencing Center for Infectious Disease"/>
            <person name="Wu L."/>
            <person name="Ma J."/>
        </authorList>
    </citation>
    <scope>NUCLEOTIDE SEQUENCE [LARGE SCALE GENOMIC DNA]</scope>
    <source>
        <strain evidence="4">KCTC 52644</strain>
    </source>
</reference>